<protein>
    <recommendedName>
        <fullName evidence="1">N-acetyltransferase domain-containing protein</fullName>
    </recommendedName>
</protein>
<dbReference type="Pfam" id="PF13302">
    <property type="entry name" value="Acetyltransf_3"/>
    <property type="match status" value="1"/>
</dbReference>
<dbReference type="Proteomes" id="UP000230069">
    <property type="component" value="Unassembled WGS sequence"/>
</dbReference>
<feature type="domain" description="N-acetyltransferase" evidence="1">
    <location>
        <begin position="8"/>
        <end position="171"/>
    </location>
</feature>
<proteinExistence type="predicted"/>
<organism evidence="2 3">
    <name type="scientific">Aquilegia coerulea</name>
    <name type="common">Rocky mountain columbine</name>
    <dbReference type="NCBI Taxonomy" id="218851"/>
    <lineage>
        <taxon>Eukaryota</taxon>
        <taxon>Viridiplantae</taxon>
        <taxon>Streptophyta</taxon>
        <taxon>Embryophyta</taxon>
        <taxon>Tracheophyta</taxon>
        <taxon>Spermatophyta</taxon>
        <taxon>Magnoliopsida</taxon>
        <taxon>Ranunculales</taxon>
        <taxon>Ranunculaceae</taxon>
        <taxon>Thalictroideae</taxon>
        <taxon>Aquilegia</taxon>
    </lineage>
</organism>
<gene>
    <name evidence="2" type="ORF">AQUCO_01700508v1</name>
</gene>
<dbReference type="Gene3D" id="3.40.630.30">
    <property type="match status" value="1"/>
</dbReference>
<name>A0A2G5DN90_AQUCA</name>
<dbReference type="GO" id="GO:0016747">
    <property type="term" value="F:acyltransferase activity, transferring groups other than amino-acyl groups"/>
    <property type="evidence" value="ECO:0007669"/>
    <property type="project" value="InterPro"/>
</dbReference>
<dbReference type="AlphaFoldDB" id="A0A2G5DN90"/>
<evidence type="ECO:0000313" key="3">
    <source>
        <dbReference type="Proteomes" id="UP000230069"/>
    </source>
</evidence>
<sequence>MNVTASDISLRPFTLSDVEDYLMFCKDDEVNQYCAYKTIHTIQDGLEELEECVIPHPWHRAICLRDNRPIGEVILEQEEGFKNKCRGIIAYTLAKKYWGKGIGTLAVKLAVSTMFREFQDLERIEAHIVVENVRCQRLAEKVGFLKEGVLRKNMFAKDRIRDMFLYSILRTDLEEYNVLSATDSFENFRI</sequence>
<keyword evidence="3" id="KW-1185">Reference proteome</keyword>
<dbReference type="PROSITE" id="PS51186">
    <property type="entry name" value="GNAT"/>
    <property type="match status" value="1"/>
</dbReference>
<dbReference type="STRING" id="218851.A0A2G5DN90"/>
<reference evidence="2 3" key="1">
    <citation type="submission" date="2017-09" db="EMBL/GenBank/DDBJ databases">
        <title>WGS assembly of Aquilegia coerulea Goldsmith.</title>
        <authorList>
            <person name="Hodges S."/>
            <person name="Kramer E."/>
            <person name="Nordborg M."/>
            <person name="Tomkins J."/>
            <person name="Borevitz J."/>
            <person name="Derieg N."/>
            <person name="Yan J."/>
            <person name="Mihaltcheva S."/>
            <person name="Hayes R.D."/>
            <person name="Rokhsar D."/>
        </authorList>
    </citation>
    <scope>NUCLEOTIDE SEQUENCE [LARGE SCALE GENOMIC DNA]</scope>
    <source>
        <strain evidence="3">cv. Goldsmith</strain>
    </source>
</reference>
<dbReference type="InterPro" id="IPR000182">
    <property type="entry name" value="GNAT_dom"/>
</dbReference>
<dbReference type="InterPro" id="IPR016181">
    <property type="entry name" value="Acyl_CoA_acyltransferase"/>
</dbReference>
<dbReference type="SUPFAM" id="SSF55729">
    <property type="entry name" value="Acyl-CoA N-acyltransferases (Nat)"/>
    <property type="match status" value="1"/>
</dbReference>
<dbReference type="EMBL" id="KZ305034">
    <property type="protein sequence ID" value="PIA44982.1"/>
    <property type="molecule type" value="Genomic_DNA"/>
</dbReference>
<dbReference type="InParanoid" id="A0A2G5DN90"/>
<dbReference type="PANTHER" id="PTHR46067">
    <property type="entry name" value="ACYL-COA N-ACYLTRANSFERASES (NAT) SUPERFAMILY PROTEIN"/>
    <property type="match status" value="1"/>
</dbReference>
<dbReference type="OrthoDB" id="630895at2759"/>
<evidence type="ECO:0000313" key="2">
    <source>
        <dbReference type="EMBL" id="PIA44982.1"/>
    </source>
</evidence>
<accession>A0A2G5DN90</accession>
<evidence type="ECO:0000259" key="1">
    <source>
        <dbReference type="PROSITE" id="PS51186"/>
    </source>
</evidence>
<dbReference type="PANTHER" id="PTHR46067:SF24">
    <property type="entry name" value="ACYL-COA N-ACYLTRANSFERASES (NAT) SUPERFAMILY PROTEIN"/>
    <property type="match status" value="1"/>
</dbReference>